<feature type="domain" description="Response regulatory" evidence="4">
    <location>
        <begin position="217"/>
        <end position="334"/>
    </location>
</feature>
<dbReference type="InterPro" id="IPR011006">
    <property type="entry name" value="CheY-like_superfamily"/>
</dbReference>
<proteinExistence type="predicted"/>
<dbReference type="Gene3D" id="3.40.50.2300">
    <property type="match status" value="1"/>
</dbReference>
<accession>A0A926ZJ31</accession>
<evidence type="ECO:0000313" key="6">
    <source>
        <dbReference type="Proteomes" id="UP000641646"/>
    </source>
</evidence>
<feature type="coiled-coil region" evidence="3">
    <location>
        <begin position="36"/>
        <end position="63"/>
    </location>
</feature>
<dbReference type="SMART" id="SM00448">
    <property type="entry name" value="REC"/>
    <property type="match status" value="1"/>
</dbReference>
<dbReference type="Gene3D" id="3.30.450.20">
    <property type="entry name" value="PAS domain"/>
    <property type="match status" value="1"/>
</dbReference>
<evidence type="ECO:0000259" key="4">
    <source>
        <dbReference type="PROSITE" id="PS50110"/>
    </source>
</evidence>
<dbReference type="PANTHER" id="PTHR44591:SF3">
    <property type="entry name" value="RESPONSE REGULATORY DOMAIN-CONTAINING PROTEIN"/>
    <property type="match status" value="1"/>
</dbReference>
<dbReference type="Pfam" id="PF00072">
    <property type="entry name" value="Response_reg"/>
    <property type="match status" value="1"/>
</dbReference>
<dbReference type="Pfam" id="PF00989">
    <property type="entry name" value="PAS"/>
    <property type="match status" value="1"/>
</dbReference>
<dbReference type="SMART" id="SM00091">
    <property type="entry name" value="PAS"/>
    <property type="match status" value="1"/>
</dbReference>
<dbReference type="GO" id="GO:0006355">
    <property type="term" value="P:regulation of DNA-templated transcription"/>
    <property type="evidence" value="ECO:0007669"/>
    <property type="project" value="InterPro"/>
</dbReference>
<dbReference type="GO" id="GO:0000160">
    <property type="term" value="P:phosphorelay signal transduction system"/>
    <property type="evidence" value="ECO:0007669"/>
    <property type="project" value="InterPro"/>
</dbReference>
<dbReference type="InterPro" id="IPR035965">
    <property type="entry name" value="PAS-like_dom_sf"/>
</dbReference>
<evidence type="ECO:0000256" key="2">
    <source>
        <dbReference type="PROSITE-ProRule" id="PRU00169"/>
    </source>
</evidence>
<evidence type="ECO:0000256" key="3">
    <source>
        <dbReference type="SAM" id="Coils"/>
    </source>
</evidence>
<dbReference type="PROSITE" id="PS50110">
    <property type="entry name" value="RESPONSE_REGULATORY"/>
    <property type="match status" value="1"/>
</dbReference>
<gene>
    <name evidence="5" type="ORF">H6G03_15325</name>
</gene>
<dbReference type="InterPro" id="IPR001789">
    <property type="entry name" value="Sig_transdc_resp-reg_receiver"/>
</dbReference>
<dbReference type="EMBL" id="JACJPW010000037">
    <property type="protein sequence ID" value="MBD2182451.1"/>
    <property type="molecule type" value="Genomic_DNA"/>
</dbReference>
<reference evidence="5" key="1">
    <citation type="journal article" date="2015" name="ISME J.">
        <title>Draft Genome Sequence of Streptomyces incarnatus NRRL8089, which Produces the Nucleoside Antibiotic Sinefungin.</title>
        <authorList>
            <person name="Oshima K."/>
            <person name="Hattori M."/>
            <person name="Shimizu H."/>
            <person name="Fukuda K."/>
            <person name="Nemoto M."/>
            <person name="Inagaki K."/>
            <person name="Tamura T."/>
        </authorList>
    </citation>
    <scope>NUCLEOTIDE SEQUENCE</scope>
    <source>
        <strain evidence="5">FACHB-1375</strain>
    </source>
</reference>
<dbReference type="AlphaFoldDB" id="A0A926ZJ31"/>
<comment type="caution">
    <text evidence="5">The sequence shown here is derived from an EMBL/GenBank/DDBJ whole genome shotgun (WGS) entry which is preliminary data.</text>
</comment>
<dbReference type="SUPFAM" id="SSF52172">
    <property type="entry name" value="CheY-like"/>
    <property type="match status" value="1"/>
</dbReference>
<evidence type="ECO:0000256" key="1">
    <source>
        <dbReference type="ARBA" id="ARBA00022553"/>
    </source>
</evidence>
<dbReference type="RefSeq" id="WP_190465310.1">
    <property type="nucleotide sequence ID" value="NZ_JACJPW010000037.1"/>
</dbReference>
<dbReference type="Proteomes" id="UP000641646">
    <property type="component" value="Unassembled WGS sequence"/>
</dbReference>
<dbReference type="SUPFAM" id="SSF55785">
    <property type="entry name" value="PYP-like sensor domain (PAS domain)"/>
    <property type="match status" value="1"/>
</dbReference>
<feature type="modified residue" description="4-aspartylphosphate" evidence="2">
    <location>
        <position position="266"/>
    </location>
</feature>
<keyword evidence="6" id="KW-1185">Reference proteome</keyword>
<keyword evidence="3" id="KW-0175">Coiled coil</keyword>
<dbReference type="InterPro" id="IPR000014">
    <property type="entry name" value="PAS"/>
</dbReference>
<evidence type="ECO:0000313" key="5">
    <source>
        <dbReference type="EMBL" id="MBD2182451.1"/>
    </source>
</evidence>
<name>A0A926ZJ31_9CYAN</name>
<protein>
    <submittedName>
        <fullName evidence="5">Response regulator</fullName>
    </submittedName>
</protein>
<dbReference type="InterPro" id="IPR013767">
    <property type="entry name" value="PAS_fold"/>
</dbReference>
<reference evidence="5" key="2">
    <citation type="submission" date="2020-08" db="EMBL/GenBank/DDBJ databases">
        <authorList>
            <person name="Chen M."/>
            <person name="Teng W."/>
            <person name="Zhao L."/>
            <person name="Hu C."/>
            <person name="Zhou Y."/>
            <person name="Han B."/>
            <person name="Song L."/>
            <person name="Shu W."/>
        </authorList>
    </citation>
    <scope>NUCLEOTIDE SEQUENCE</scope>
    <source>
        <strain evidence="5">FACHB-1375</strain>
    </source>
</reference>
<sequence length="340" mass="37946">MSDQVFRQYFQALEQQIATLKREQLAGNWEEITAALENLQLIYEQMQTNLEAAEVVEERLLQQNQRIAAAYQHYQDLFLSLPLAYLITDANGVILEGNQASAQLLKVPQLYIAGKPLAVYVAKSDRATFYTKLNELSEVNDIQIWRMNLCPRKGKPFPAELNVAIARNHSGEIETIRIAVSDISRYQQTIAQPARQVTQTQIKTPISTLPQSLDGLQVLIIDDETDAREFIGAVLESYGIRVTAVATAAAALETLSTFHPDVLVCDIRMPGTDGYNLIRQIRALEAQQGRHIPAAALTAYLDENREKALAAGFEAYLHKLAQPDDLIEMVVQLAEGGREI</sequence>
<organism evidence="5 6">
    <name type="scientific">Aerosakkonema funiforme FACHB-1375</name>
    <dbReference type="NCBI Taxonomy" id="2949571"/>
    <lineage>
        <taxon>Bacteria</taxon>
        <taxon>Bacillati</taxon>
        <taxon>Cyanobacteriota</taxon>
        <taxon>Cyanophyceae</taxon>
        <taxon>Oscillatoriophycideae</taxon>
        <taxon>Aerosakkonematales</taxon>
        <taxon>Aerosakkonemataceae</taxon>
        <taxon>Aerosakkonema</taxon>
    </lineage>
</organism>
<dbReference type="CDD" id="cd00130">
    <property type="entry name" value="PAS"/>
    <property type="match status" value="1"/>
</dbReference>
<keyword evidence="1 2" id="KW-0597">Phosphoprotein</keyword>
<dbReference type="PANTHER" id="PTHR44591">
    <property type="entry name" value="STRESS RESPONSE REGULATOR PROTEIN 1"/>
    <property type="match status" value="1"/>
</dbReference>
<dbReference type="InterPro" id="IPR050595">
    <property type="entry name" value="Bact_response_regulator"/>
</dbReference>
<dbReference type="NCBIfam" id="TIGR00229">
    <property type="entry name" value="sensory_box"/>
    <property type="match status" value="1"/>
</dbReference>